<reference evidence="3" key="1">
    <citation type="submission" date="2023-07" db="EMBL/GenBank/DDBJ databases">
        <title>30 novel species of actinomycetes from the DSMZ collection.</title>
        <authorList>
            <person name="Nouioui I."/>
        </authorList>
    </citation>
    <scope>NUCLEOTIDE SEQUENCE [LARGE SCALE GENOMIC DNA]</scope>
    <source>
        <strain evidence="3">DSM 41635</strain>
    </source>
</reference>
<proteinExistence type="predicted"/>
<name>A0ABU2QLA4_9ACTN</name>
<gene>
    <name evidence="2" type="ORF">RM528_25755</name>
</gene>
<sequence length="66" mass="7166">MRDDEWGLVQDLLSVPGGPAGRGRRPEVFDQRDEDGRRSLPTPAAGLDDALREAAAVCPARRGPLR</sequence>
<evidence type="ECO:0008006" key="4">
    <source>
        <dbReference type="Google" id="ProtNLM"/>
    </source>
</evidence>
<dbReference type="Proteomes" id="UP001180503">
    <property type="component" value="Unassembled WGS sequence"/>
</dbReference>
<evidence type="ECO:0000256" key="1">
    <source>
        <dbReference type="SAM" id="MobiDB-lite"/>
    </source>
</evidence>
<evidence type="ECO:0000313" key="3">
    <source>
        <dbReference type="Proteomes" id="UP001180503"/>
    </source>
</evidence>
<feature type="compositionally biased region" description="Basic and acidic residues" evidence="1">
    <location>
        <begin position="24"/>
        <end position="38"/>
    </location>
</feature>
<protein>
    <recommendedName>
        <fullName evidence="4">Transposase</fullName>
    </recommendedName>
</protein>
<comment type="caution">
    <text evidence="2">The sequence shown here is derived from an EMBL/GenBank/DDBJ whole genome shotgun (WGS) entry which is preliminary data.</text>
</comment>
<evidence type="ECO:0000313" key="2">
    <source>
        <dbReference type="EMBL" id="MDT0405249.1"/>
    </source>
</evidence>
<accession>A0ABU2QLA4</accession>
<dbReference type="EMBL" id="JAVRFB010000023">
    <property type="protein sequence ID" value="MDT0405249.1"/>
    <property type="molecule type" value="Genomic_DNA"/>
</dbReference>
<feature type="region of interest" description="Disordered" evidence="1">
    <location>
        <begin position="11"/>
        <end position="50"/>
    </location>
</feature>
<dbReference type="RefSeq" id="WP_234325396.1">
    <property type="nucleotide sequence ID" value="NZ_JAVRFB010000023.1"/>
</dbReference>
<organism evidence="2 3">
    <name type="scientific">Streptomyces edwardsiae</name>
    <dbReference type="NCBI Taxonomy" id="3075527"/>
    <lineage>
        <taxon>Bacteria</taxon>
        <taxon>Bacillati</taxon>
        <taxon>Actinomycetota</taxon>
        <taxon>Actinomycetes</taxon>
        <taxon>Kitasatosporales</taxon>
        <taxon>Streptomycetaceae</taxon>
        <taxon>Streptomyces</taxon>
    </lineage>
</organism>